<proteinExistence type="predicted"/>
<evidence type="ECO:0000313" key="2">
    <source>
        <dbReference type="Proteomes" id="UP001558481"/>
    </source>
</evidence>
<dbReference type="EMBL" id="JAYWLU010000001">
    <property type="protein sequence ID" value="MEX3593294.1"/>
    <property type="molecule type" value="Genomic_DNA"/>
</dbReference>
<comment type="caution">
    <text evidence="1">The sequence shown here is derived from an EMBL/GenBank/DDBJ whole genome shotgun (WGS) entry which is preliminary data.</text>
</comment>
<dbReference type="RefSeq" id="WP_368628876.1">
    <property type="nucleotide sequence ID" value="NZ_JAYWLU010000001.1"/>
</dbReference>
<gene>
    <name evidence="1" type="ORF">VVR66_01010</name>
</gene>
<dbReference type="SUPFAM" id="SSF51161">
    <property type="entry name" value="Trimeric LpxA-like enzymes"/>
    <property type="match status" value="1"/>
</dbReference>
<evidence type="ECO:0008006" key="3">
    <source>
        <dbReference type="Google" id="ProtNLM"/>
    </source>
</evidence>
<dbReference type="Gene3D" id="2.160.10.10">
    <property type="entry name" value="Hexapeptide repeat proteins"/>
    <property type="match status" value="1"/>
</dbReference>
<organism evidence="1 2">
    <name type="scientific">Kocuria carniphila</name>
    <dbReference type="NCBI Taxonomy" id="262208"/>
    <lineage>
        <taxon>Bacteria</taxon>
        <taxon>Bacillati</taxon>
        <taxon>Actinomycetota</taxon>
        <taxon>Actinomycetes</taxon>
        <taxon>Micrococcales</taxon>
        <taxon>Micrococcaceae</taxon>
        <taxon>Kocuria</taxon>
    </lineage>
</organism>
<dbReference type="InterPro" id="IPR011004">
    <property type="entry name" value="Trimer_LpxA-like_sf"/>
</dbReference>
<dbReference type="Proteomes" id="UP001558481">
    <property type="component" value="Unassembled WGS sequence"/>
</dbReference>
<reference evidence="1 2" key="1">
    <citation type="journal article" date="2024" name="Fungal Genet. Biol.">
        <title>The porcine skin microbiome exhibits broad fungal antagonism.</title>
        <authorList>
            <person name="De La Cruz K.F."/>
            <person name="Townsend E.C."/>
            <person name="Alex Cheong J.Z."/>
            <person name="Salamzade R."/>
            <person name="Liu A."/>
            <person name="Sandstrom S."/>
            <person name="Davila E."/>
            <person name="Huang L."/>
            <person name="Xu K.H."/>
            <person name="Wu S.Y."/>
            <person name="Meudt J.J."/>
            <person name="Shanmuganayagam D."/>
            <person name="Gibson A.L.F."/>
            <person name="Kalan L.R."/>
        </authorList>
    </citation>
    <scope>NUCLEOTIDE SEQUENCE [LARGE SCALE GENOMIC DNA]</scope>
    <source>
        <strain evidence="1 2">LK2625</strain>
    </source>
</reference>
<sequence length="138" mass="15038">MTPDERLEALEIALSELTERHNLLKKKVNRIAPGHFSPPDGVHLGEGARIHPSCQLFGNNGRDIYIGAKTLIRRGAEMIGPITIGSGCSFNRDAYVRANVHIGNNVNIGAYSRLVTDTHEIGGANRRAGQWGSSQLRV</sequence>
<name>A0ABV3UZ87_9MICC</name>
<protein>
    <recommendedName>
        <fullName evidence="3">Acetyltransferase</fullName>
    </recommendedName>
</protein>
<keyword evidence="2" id="KW-1185">Reference proteome</keyword>
<dbReference type="InterPro" id="IPR001451">
    <property type="entry name" value="Hexapep"/>
</dbReference>
<dbReference type="Pfam" id="PF00132">
    <property type="entry name" value="Hexapep"/>
    <property type="match status" value="1"/>
</dbReference>
<evidence type="ECO:0000313" key="1">
    <source>
        <dbReference type="EMBL" id="MEX3593294.1"/>
    </source>
</evidence>
<accession>A0ABV3UZ87</accession>